<evidence type="ECO:0000313" key="4">
    <source>
        <dbReference type="Proteomes" id="UP000031982"/>
    </source>
</evidence>
<dbReference type="PANTHER" id="PTHR46558">
    <property type="entry name" value="TRACRIPTIONAL REGULATORY PROTEIN-RELATED-RELATED"/>
    <property type="match status" value="1"/>
</dbReference>
<dbReference type="SUPFAM" id="SSF47413">
    <property type="entry name" value="lambda repressor-like DNA-binding domains"/>
    <property type="match status" value="1"/>
</dbReference>
<dbReference type="CDD" id="cd00093">
    <property type="entry name" value="HTH_XRE"/>
    <property type="match status" value="1"/>
</dbReference>
<keyword evidence="4" id="KW-1185">Reference proteome</keyword>
<dbReference type="Pfam" id="PF01381">
    <property type="entry name" value="HTH_3"/>
    <property type="match status" value="1"/>
</dbReference>
<dbReference type="PANTHER" id="PTHR46558:SF11">
    <property type="entry name" value="HTH-TYPE TRANSCRIPTIONAL REGULATOR XRE"/>
    <property type="match status" value="1"/>
</dbReference>
<gene>
    <name evidence="3" type="ORF">SD77_2921</name>
</gene>
<protein>
    <submittedName>
        <fullName evidence="3">Transcriptional regulator</fullName>
    </submittedName>
</protein>
<dbReference type="InterPro" id="IPR001387">
    <property type="entry name" value="Cro/C1-type_HTH"/>
</dbReference>
<evidence type="ECO:0000313" key="3">
    <source>
        <dbReference type="EMBL" id="KIL74180.1"/>
    </source>
</evidence>
<name>A0ABR5APC3_BACBA</name>
<dbReference type="Gene3D" id="1.10.260.40">
    <property type="entry name" value="lambda repressor-like DNA-binding domains"/>
    <property type="match status" value="1"/>
</dbReference>
<reference evidence="3 4" key="1">
    <citation type="submission" date="2015-01" db="EMBL/GenBank/DDBJ databases">
        <title>Genome Assembly of Bacillus badius MTCC 1458.</title>
        <authorList>
            <person name="Verma A."/>
            <person name="Khatri I."/>
            <person name="Mual P."/>
            <person name="Subramanian S."/>
            <person name="Krishnamurthi S."/>
        </authorList>
    </citation>
    <scope>NUCLEOTIDE SEQUENCE [LARGE SCALE GENOMIC DNA]</scope>
    <source>
        <strain evidence="3 4">MTCC 1458</strain>
    </source>
</reference>
<evidence type="ECO:0000256" key="1">
    <source>
        <dbReference type="ARBA" id="ARBA00023125"/>
    </source>
</evidence>
<dbReference type="InterPro" id="IPR010982">
    <property type="entry name" value="Lambda_DNA-bd_dom_sf"/>
</dbReference>
<dbReference type="SMART" id="SM00530">
    <property type="entry name" value="HTH_XRE"/>
    <property type="match status" value="1"/>
</dbReference>
<feature type="domain" description="HTH cro/C1-type" evidence="2">
    <location>
        <begin position="6"/>
        <end position="60"/>
    </location>
</feature>
<dbReference type="Proteomes" id="UP000031982">
    <property type="component" value="Unassembled WGS sequence"/>
</dbReference>
<dbReference type="RefSeq" id="WP_041114525.1">
    <property type="nucleotide sequence ID" value="NZ_JARTHD010000048.1"/>
</dbReference>
<comment type="caution">
    <text evidence="3">The sequence shown here is derived from an EMBL/GenBank/DDBJ whole genome shotgun (WGS) entry which is preliminary data.</text>
</comment>
<evidence type="ECO:0000259" key="2">
    <source>
        <dbReference type="PROSITE" id="PS50943"/>
    </source>
</evidence>
<sequence>MFGARLRELRKKKKMTMKELGAKFSLAESTISGYENGNRKPDLELINAFADFFEVSVDYLLGRTDNPETKSTITVAGQSVSLSPDELRVFKELIKHQAMFHDLATDPEKKVKQLIKLYKMKKILFEEDDDDEEYGDGFGEFED</sequence>
<accession>A0ABR5APC3</accession>
<organism evidence="3 4">
    <name type="scientific">Bacillus badius</name>
    <dbReference type="NCBI Taxonomy" id="1455"/>
    <lineage>
        <taxon>Bacteria</taxon>
        <taxon>Bacillati</taxon>
        <taxon>Bacillota</taxon>
        <taxon>Bacilli</taxon>
        <taxon>Bacillales</taxon>
        <taxon>Bacillaceae</taxon>
        <taxon>Pseudobacillus</taxon>
    </lineage>
</organism>
<dbReference type="PROSITE" id="PS50943">
    <property type="entry name" value="HTH_CROC1"/>
    <property type="match status" value="1"/>
</dbReference>
<keyword evidence="1" id="KW-0238">DNA-binding</keyword>
<proteinExistence type="predicted"/>
<dbReference type="EMBL" id="JXLP01000025">
    <property type="protein sequence ID" value="KIL74180.1"/>
    <property type="molecule type" value="Genomic_DNA"/>
</dbReference>